<name>A0ABS6R0L0_9PSED</name>
<evidence type="ECO:0000313" key="1">
    <source>
        <dbReference type="EMBL" id="MBV4524346.1"/>
    </source>
</evidence>
<comment type="caution">
    <text evidence="1">The sequence shown here is derived from an EMBL/GenBank/DDBJ whole genome shotgun (WGS) entry which is preliminary data.</text>
</comment>
<dbReference type="InterPro" id="IPR019701">
    <property type="entry name" value="Phage_P22_NinX"/>
</dbReference>
<gene>
    <name evidence="1" type="ORF">KVG88_30190</name>
</gene>
<sequence>MNASLVLVDVAVKDLSGAALNWAVAQVVDYKTALEGNDNGPDEWIVMGREDMYLTRDPDEFCVWSPSTDWSQGGPLIDKYIRQVKFYAGELPESAWRGETVDGWGEGPTPLIAACRAIVAAKLGDIVKVPACLVR</sequence>
<proteinExistence type="predicted"/>
<accession>A0ABS6R0L0</accession>
<evidence type="ECO:0000313" key="2">
    <source>
        <dbReference type="Proteomes" id="UP001049200"/>
    </source>
</evidence>
<dbReference type="Proteomes" id="UP001049200">
    <property type="component" value="Unassembled WGS sequence"/>
</dbReference>
<keyword evidence="2" id="KW-1185">Reference proteome</keyword>
<dbReference type="EMBL" id="JAHSTU010000014">
    <property type="protein sequence ID" value="MBV4524346.1"/>
    <property type="molecule type" value="Genomic_DNA"/>
</dbReference>
<dbReference type="RefSeq" id="WP_217873549.1">
    <property type="nucleotide sequence ID" value="NZ_JAHSTU010000014.1"/>
</dbReference>
<reference evidence="1" key="1">
    <citation type="submission" date="2021-06" db="EMBL/GenBank/DDBJ databases">
        <title>Updating the genus Pseudomonas: Description of 43 new species and partition of the Pseudomonas putida group.</title>
        <authorList>
            <person name="Girard L."/>
            <person name="Lood C."/>
            <person name="Vandamme P."/>
            <person name="Rokni-Zadeh H."/>
            <person name="Van Noort V."/>
            <person name="Hofte M."/>
            <person name="Lavigne R."/>
            <person name="De Mot R."/>
        </authorList>
    </citation>
    <scope>NUCLEOTIDE SEQUENCE</scope>
    <source>
        <strain evidence="1">SWRI74</strain>
    </source>
</reference>
<organism evidence="1 2">
    <name type="scientific">Pseudomonas azerbaijanoccidentalis</name>
    <dbReference type="NCBI Taxonomy" id="2842347"/>
    <lineage>
        <taxon>Bacteria</taxon>
        <taxon>Pseudomonadati</taxon>
        <taxon>Pseudomonadota</taxon>
        <taxon>Gammaproteobacteria</taxon>
        <taxon>Pseudomonadales</taxon>
        <taxon>Pseudomonadaceae</taxon>
        <taxon>Pseudomonas</taxon>
    </lineage>
</organism>
<protein>
    <submittedName>
        <fullName evidence="1">DUF2591 domain-containing protein</fullName>
    </submittedName>
</protein>
<dbReference type="Pfam" id="PF10765">
    <property type="entry name" value="Phage_P22_NinX"/>
    <property type="match status" value="1"/>
</dbReference>